<proteinExistence type="predicted"/>
<accession>A0AAJ0F8L7</accession>
<feature type="region of interest" description="Disordered" evidence="1">
    <location>
        <begin position="49"/>
        <end position="74"/>
    </location>
</feature>
<reference evidence="3" key="1">
    <citation type="submission" date="2023-06" db="EMBL/GenBank/DDBJ databases">
        <title>Genome-scale phylogeny and comparative genomics of the fungal order Sordariales.</title>
        <authorList>
            <consortium name="Lawrence Berkeley National Laboratory"/>
            <person name="Hensen N."/>
            <person name="Bonometti L."/>
            <person name="Westerberg I."/>
            <person name="Brannstrom I.O."/>
            <person name="Guillou S."/>
            <person name="Cros-Aarteil S."/>
            <person name="Calhoun S."/>
            <person name="Haridas S."/>
            <person name="Kuo A."/>
            <person name="Mondo S."/>
            <person name="Pangilinan J."/>
            <person name="Riley R."/>
            <person name="Labutti K."/>
            <person name="Andreopoulos B."/>
            <person name="Lipzen A."/>
            <person name="Chen C."/>
            <person name="Yanf M."/>
            <person name="Daum C."/>
            <person name="Ng V."/>
            <person name="Clum A."/>
            <person name="Steindorff A."/>
            <person name="Ohm R."/>
            <person name="Martin F."/>
            <person name="Silar P."/>
            <person name="Natvig D."/>
            <person name="Lalanne C."/>
            <person name="Gautier V."/>
            <person name="Ament-Velasquez S.L."/>
            <person name="Kruys A."/>
            <person name="Hutchinson M.I."/>
            <person name="Powell A.J."/>
            <person name="Barry K."/>
            <person name="Miller A.N."/>
            <person name="Grigoriev I.V."/>
            <person name="Debuchy R."/>
            <person name="Gladieux P."/>
            <person name="Thoren M.H."/>
            <person name="Johannesson H."/>
        </authorList>
    </citation>
    <scope>NUCLEOTIDE SEQUENCE</scope>
    <source>
        <strain evidence="3">PSN4</strain>
    </source>
</reference>
<feature type="region of interest" description="Disordered" evidence="1">
    <location>
        <begin position="483"/>
        <end position="587"/>
    </location>
</feature>
<feature type="region of interest" description="Disordered" evidence="1">
    <location>
        <begin position="439"/>
        <end position="471"/>
    </location>
</feature>
<feature type="domain" description="Peptidase S8/S53" evidence="2">
    <location>
        <begin position="902"/>
        <end position="1122"/>
    </location>
</feature>
<dbReference type="Gene3D" id="3.40.50.200">
    <property type="entry name" value="Peptidase S8/S53 domain"/>
    <property type="match status" value="1"/>
</dbReference>
<evidence type="ECO:0000256" key="1">
    <source>
        <dbReference type="SAM" id="MobiDB-lite"/>
    </source>
</evidence>
<dbReference type="GO" id="GO:0006508">
    <property type="term" value="P:proteolysis"/>
    <property type="evidence" value="ECO:0007669"/>
    <property type="project" value="InterPro"/>
</dbReference>
<dbReference type="Proteomes" id="UP001239445">
    <property type="component" value="Unassembled WGS sequence"/>
</dbReference>
<comment type="caution">
    <text evidence="3">The sequence shown here is derived from an EMBL/GenBank/DDBJ whole genome shotgun (WGS) entry which is preliminary data.</text>
</comment>
<keyword evidence="4" id="KW-1185">Reference proteome</keyword>
<evidence type="ECO:0000313" key="4">
    <source>
        <dbReference type="Proteomes" id="UP001239445"/>
    </source>
</evidence>
<organism evidence="3 4">
    <name type="scientific">Echria macrotheca</name>
    <dbReference type="NCBI Taxonomy" id="438768"/>
    <lineage>
        <taxon>Eukaryota</taxon>
        <taxon>Fungi</taxon>
        <taxon>Dikarya</taxon>
        <taxon>Ascomycota</taxon>
        <taxon>Pezizomycotina</taxon>
        <taxon>Sordariomycetes</taxon>
        <taxon>Sordariomycetidae</taxon>
        <taxon>Sordariales</taxon>
        <taxon>Schizotheciaceae</taxon>
        <taxon>Echria</taxon>
    </lineage>
</organism>
<dbReference type="Pfam" id="PF00082">
    <property type="entry name" value="Peptidase_S8"/>
    <property type="match status" value="1"/>
</dbReference>
<feature type="region of interest" description="Disordered" evidence="1">
    <location>
        <begin position="335"/>
        <end position="363"/>
    </location>
</feature>
<dbReference type="InterPro" id="IPR036852">
    <property type="entry name" value="Peptidase_S8/S53_dom_sf"/>
</dbReference>
<evidence type="ECO:0000313" key="3">
    <source>
        <dbReference type="EMBL" id="KAK1758112.1"/>
    </source>
</evidence>
<gene>
    <name evidence="3" type="ORF">QBC47DRAFT_373731</name>
</gene>
<dbReference type="SUPFAM" id="SSF52743">
    <property type="entry name" value="Subtilisin-like"/>
    <property type="match status" value="1"/>
</dbReference>
<feature type="region of interest" description="Disordered" evidence="1">
    <location>
        <begin position="849"/>
        <end position="870"/>
    </location>
</feature>
<dbReference type="AlphaFoldDB" id="A0AAJ0F8L7"/>
<feature type="compositionally biased region" description="Polar residues" evidence="1">
    <location>
        <begin position="445"/>
        <end position="456"/>
    </location>
</feature>
<evidence type="ECO:0000259" key="2">
    <source>
        <dbReference type="Pfam" id="PF00082"/>
    </source>
</evidence>
<protein>
    <recommendedName>
        <fullName evidence="2">Peptidase S8/S53 domain-containing protein</fullName>
    </recommendedName>
</protein>
<feature type="compositionally biased region" description="Polar residues" evidence="1">
    <location>
        <begin position="338"/>
        <end position="352"/>
    </location>
</feature>
<dbReference type="EMBL" id="MU839829">
    <property type="protein sequence ID" value="KAK1758112.1"/>
    <property type="molecule type" value="Genomic_DNA"/>
</dbReference>
<feature type="compositionally biased region" description="Basic and acidic residues" evidence="1">
    <location>
        <begin position="514"/>
        <end position="523"/>
    </location>
</feature>
<sequence>MSDAGDFASDPWRVGRAPTWSDDPFMNFHVIPQNDAVNDVEDWGNDVDAEDAQPEQREPVQPVHAPMSENPADEIRRRRNELVRFVCKDSTTQWDAEDTWGVGEQHEAYRDLARALLELEKKSLAETQAERAPINFLQFVLETANQIYPPEYKLQKAKFLLQLITKIDPSQLDPKWGCKPLLAAASFDIDRPKDAFDPLDGDTPPTATPSLAVYLCNLMPDKLAAVELCKLNDRSENLLHLAIQHNLAGVEDLIKKADPRAFEQQRHDGNTPLHVALDFQKFLLPAPICQGRPRLPPTGGLSNLSTSNLTVGQRPEFASQRSAPTVATAASIALNGPPQRQSLPQSPASNQGKPRATAAFSPLGSGQAAKRFDSMQTMCAECSNARIAMSAARERLFSIFRLLVQRNMAVLAVHNSAGLSPYLHLLAARFEYYKDRNAKGDRQAGTPSVQPNSTPLSGPAQESKLPASPVVPTAGAGAVLAERTESKQPLQLPHDTRLSQVKASGAGKGEAQLEADRLRRKMQEEEELKEKLRRQGTRSDGSSDARREGASQPPGNRKDGVRAPASSAARGPIKNNTNRDHRATELTAVDTTPSTLLTQLKELSFWLGHDKASLCLFHNRTAEGAPRFKSDVKRRRRFSLVGNQRATPSTTDNFAFLMFEPTMESVNLSLEYTPEELQEMSLSDDDTMERWAEDEESLKAVFQWLKGEKEVKSILSLTVTENPHHYCSDLTVEECLRGLEVRYLNWNRPDLCANKFTLPNDLIEISLHWSGLNSVLWHWADTQGLRTLNKLQKIHLHVQRGTEPAEQQDAKLAEFEKMVKQWPDRAPEPWCSTLQLEPPFAKRPTITIQDAKRLRGGSKGGGTNTSDPPKHPWFDVVLKFQGPFYNKYKKKVSADPERRGIIKVALLDDGVDPTYHSNGMYLHHAGWPEEDSGELDQGQRSPYVSTNQHGSKMAWLIRNVCPFVAIHVAKLSVTSWEGVRHRTFSLDHAKKAVEWATDQKVDIISMSWNLRQVTGDTGNEIAMQALEDALTNAANANILLFGAACDAKHSALSDRWMPCGHPQVFSIGATDKDFDVKKYVDLGKKVDFLFPGEYILDGSEDPEVGNSGATALAAGLAALVMSCMALEGRSIPTKGRANWMRKIMTKTFDSGSNNKKVRVDDVLRWDPAKELWPLVQKFASEVEL</sequence>
<name>A0AAJ0F8L7_9PEZI</name>
<dbReference type="InterPro" id="IPR000209">
    <property type="entry name" value="Peptidase_S8/S53_dom"/>
</dbReference>
<dbReference type="GO" id="GO:0004252">
    <property type="term" value="F:serine-type endopeptidase activity"/>
    <property type="evidence" value="ECO:0007669"/>
    <property type="project" value="InterPro"/>
</dbReference>